<protein>
    <recommendedName>
        <fullName evidence="3">B30.2/SPRY domain-containing protein</fullName>
    </recommendedName>
</protein>
<dbReference type="Gene3D" id="2.60.120.920">
    <property type="match status" value="1"/>
</dbReference>
<evidence type="ECO:0000313" key="1">
    <source>
        <dbReference type="EMBL" id="EJK61818.1"/>
    </source>
</evidence>
<dbReference type="Proteomes" id="UP000266841">
    <property type="component" value="Unassembled WGS sequence"/>
</dbReference>
<evidence type="ECO:0008006" key="3">
    <source>
        <dbReference type="Google" id="ProtNLM"/>
    </source>
</evidence>
<dbReference type="InterPro" id="IPR043136">
    <property type="entry name" value="B30.2/SPRY_sf"/>
</dbReference>
<comment type="caution">
    <text evidence="1">The sequence shown here is derived from an EMBL/GenBank/DDBJ whole genome shotgun (WGS) entry which is preliminary data.</text>
</comment>
<dbReference type="SUPFAM" id="SSF49899">
    <property type="entry name" value="Concanavalin A-like lectins/glucanases"/>
    <property type="match status" value="1"/>
</dbReference>
<reference evidence="1 2" key="1">
    <citation type="journal article" date="2012" name="Genome Biol.">
        <title>Genome and low-iron response of an oceanic diatom adapted to chronic iron limitation.</title>
        <authorList>
            <person name="Lommer M."/>
            <person name="Specht M."/>
            <person name="Roy A.S."/>
            <person name="Kraemer L."/>
            <person name="Andreson R."/>
            <person name="Gutowska M.A."/>
            <person name="Wolf J."/>
            <person name="Bergner S.V."/>
            <person name="Schilhabel M.B."/>
            <person name="Klostermeier U.C."/>
            <person name="Beiko R.G."/>
            <person name="Rosenstiel P."/>
            <person name="Hippler M."/>
            <person name="Laroche J."/>
        </authorList>
    </citation>
    <scope>NUCLEOTIDE SEQUENCE [LARGE SCALE GENOMIC DNA]</scope>
    <source>
        <strain evidence="1 2">CCMP1005</strain>
    </source>
</reference>
<accession>K0S6V5</accession>
<evidence type="ECO:0000313" key="2">
    <source>
        <dbReference type="Proteomes" id="UP000266841"/>
    </source>
</evidence>
<dbReference type="EMBL" id="AGNL01019452">
    <property type="protein sequence ID" value="EJK61818.1"/>
    <property type="molecule type" value="Genomic_DNA"/>
</dbReference>
<proteinExistence type="predicted"/>
<sequence length="307" mass="34050">MSDMMAQTTQDRKRARIPSATLDALDNDTLIRCASFLDVDGLVQLGRTSASFGIPQAGQRRSLVNEAAHQRFLHGATDEEKGCLLKYDDESDVGLYRALELSRQPLCFDELAGNDFSTQEHPAVITCKGRGNPFISTAMSRQIMRGGRHFVEFTIDSDVQTTHNVHLGVIRPVSLTKDIDVVADWKRSVNPMLISSSYRSAISEKLRSQRNARWGDSNIHCCAYYCGTGYRSWTDWNSPSYDWRGTEGLGDRGAIGLLLDLGDGILSVFKNGRRLGVVKDGLEGEYCWFVVVYSACTISISKGQAPH</sequence>
<organism evidence="1 2">
    <name type="scientific">Thalassiosira oceanica</name>
    <name type="common">Marine diatom</name>
    <dbReference type="NCBI Taxonomy" id="159749"/>
    <lineage>
        <taxon>Eukaryota</taxon>
        <taxon>Sar</taxon>
        <taxon>Stramenopiles</taxon>
        <taxon>Ochrophyta</taxon>
        <taxon>Bacillariophyta</taxon>
        <taxon>Coscinodiscophyceae</taxon>
        <taxon>Thalassiosirophycidae</taxon>
        <taxon>Thalassiosirales</taxon>
        <taxon>Thalassiosiraceae</taxon>
        <taxon>Thalassiosira</taxon>
    </lineage>
</organism>
<gene>
    <name evidence="1" type="ORF">THAOC_17623</name>
</gene>
<keyword evidence="2" id="KW-1185">Reference proteome</keyword>
<name>K0S6V5_THAOC</name>
<dbReference type="InterPro" id="IPR013320">
    <property type="entry name" value="ConA-like_dom_sf"/>
</dbReference>
<dbReference type="AlphaFoldDB" id="K0S6V5"/>